<reference evidence="2" key="1">
    <citation type="journal article" date="2022" name="bioRxiv">
        <title>Sequencing and chromosome-scale assembly of the giantPleurodeles waltlgenome.</title>
        <authorList>
            <person name="Brown T."/>
            <person name="Elewa A."/>
            <person name="Iarovenko S."/>
            <person name="Subramanian E."/>
            <person name="Araus A.J."/>
            <person name="Petzold A."/>
            <person name="Susuki M."/>
            <person name="Suzuki K.-i.T."/>
            <person name="Hayashi T."/>
            <person name="Toyoda A."/>
            <person name="Oliveira C."/>
            <person name="Osipova E."/>
            <person name="Leigh N.D."/>
            <person name="Simon A."/>
            <person name="Yun M.H."/>
        </authorList>
    </citation>
    <scope>NUCLEOTIDE SEQUENCE</scope>
    <source>
        <strain evidence="2">20211129_DDA</strain>
        <tissue evidence="2">Liver</tissue>
    </source>
</reference>
<sequence>MPGRGPCASRVPQGARLLIAAELNAGRGDPFTWQRWRRWGLETLNTASRRGLGGRLEISAGSAASNAKRGGTALRRAWPAKKKIFTAAAARACWPGARGPETLRGERAPLQRQPVMLPGAGSVGALETRRGTDGPSATPGPRTKPLQTKIDGLTDP</sequence>
<dbReference type="AlphaFoldDB" id="A0AAV7PC50"/>
<keyword evidence="3" id="KW-1185">Reference proteome</keyword>
<evidence type="ECO:0000313" key="2">
    <source>
        <dbReference type="EMBL" id="KAJ1124414.1"/>
    </source>
</evidence>
<feature type="region of interest" description="Disordered" evidence="1">
    <location>
        <begin position="96"/>
        <end position="156"/>
    </location>
</feature>
<gene>
    <name evidence="2" type="ORF">NDU88_002875</name>
</gene>
<comment type="caution">
    <text evidence="2">The sequence shown here is derived from an EMBL/GenBank/DDBJ whole genome shotgun (WGS) entry which is preliminary data.</text>
</comment>
<evidence type="ECO:0000313" key="3">
    <source>
        <dbReference type="Proteomes" id="UP001066276"/>
    </source>
</evidence>
<name>A0AAV7PC50_PLEWA</name>
<proteinExistence type="predicted"/>
<organism evidence="2 3">
    <name type="scientific">Pleurodeles waltl</name>
    <name type="common">Iberian ribbed newt</name>
    <dbReference type="NCBI Taxonomy" id="8319"/>
    <lineage>
        <taxon>Eukaryota</taxon>
        <taxon>Metazoa</taxon>
        <taxon>Chordata</taxon>
        <taxon>Craniata</taxon>
        <taxon>Vertebrata</taxon>
        <taxon>Euteleostomi</taxon>
        <taxon>Amphibia</taxon>
        <taxon>Batrachia</taxon>
        <taxon>Caudata</taxon>
        <taxon>Salamandroidea</taxon>
        <taxon>Salamandridae</taxon>
        <taxon>Pleurodelinae</taxon>
        <taxon>Pleurodeles</taxon>
    </lineage>
</organism>
<accession>A0AAV7PC50</accession>
<dbReference type="EMBL" id="JANPWB010000011">
    <property type="protein sequence ID" value="KAJ1124414.1"/>
    <property type="molecule type" value="Genomic_DNA"/>
</dbReference>
<protein>
    <submittedName>
        <fullName evidence="2">Uncharacterized protein</fullName>
    </submittedName>
</protein>
<dbReference type="Proteomes" id="UP001066276">
    <property type="component" value="Chromosome 7"/>
</dbReference>
<evidence type="ECO:0000256" key="1">
    <source>
        <dbReference type="SAM" id="MobiDB-lite"/>
    </source>
</evidence>